<keyword evidence="3" id="KW-1185">Reference proteome</keyword>
<sequence length="159" mass="17087">MSVRTDADAARARSGDAAARLVVVDPRLRALVAFAIDLIAVAVFVVIGRASHREDQSAFLVTFWPFATGLVIGWVGARGWRRPFSISRTGLLAWVGTVLFGMLLRALSGQGVQVAFVIVAAIVVGALLLGWRFLLAALDRSASRGENTPGPVGFFLRRR</sequence>
<keyword evidence="1" id="KW-0472">Membrane</keyword>
<dbReference type="EMBL" id="SOAM01000001">
    <property type="protein sequence ID" value="TDS80221.1"/>
    <property type="molecule type" value="Genomic_DNA"/>
</dbReference>
<evidence type="ECO:0008006" key="4">
    <source>
        <dbReference type="Google" id="ProtNLM"/>
    </source>
</evidence>
<feature type="transmembrane region" description="Helical" evidence="1">
    <location>
        <begin position="114"/>
        <end position="134"/>
    </location>
</feature>
<protein>
    <recommendedName>
        <fullName evidence="4">DUF3054 family protein</fullName>
    </recommendedName>
</protein>
<keyword evidence="1" id="KW-0812">Transmembrane</keyword>
<feature type="transmembrane region" description="Helical" evidence="1">
    <location>
        <begin position="89"/>
        <end position="108"/>
    </location>
</feature>
<gene>
    <name evidence="2" type="ORF">CLV52_0776</name>
</gene>
<reference evidence="2 3" key="1">
    <citation type="submission" date="2019-03" db="EMBL/GenBank/DDBJ databases">
        <title>Genomic Encyclopedia of Archaeal and Bacterial Type Strains, Phase II (KMG-II): from individual species to whole genera.</title>
        <authorList>
            <person name="Goeker M."/>
        </authorList>
    </citation>
    <scope>NUCLEOTIDE SEQUENCE [LARGE SCALE GENOMIC DNA]</scope>
    <source>
        <strain evidence="2 3">DSM 24782</strain>
    </source>
</reference>
<evidence type="ECO:0000256" key="1">
    <source>
        <dbReference type="SAM" id="Phobius"/>
    </source>
</evidence>
<proteinExistence type="predicted"/>
<evidence type="ECO:0000313" key="3">
    <source>
        <dbReference type="Proteomes" id="UP000295344"/>
    </source>
</evidence>
<dbReference type="Pfam" id="PF11255">
    <property type="entry name" value="DUF3054"/>
    <property type="match status" value="1"/>
</dbReference>
<feature type="transmembrane region" description="Helical" evidence="1">
    <location>
        <begin position="30"/>
        <end position="51"/>
    </location>
</feature>
<dbReference type="InterPro" id="IPR021414">
    <property type="entry name" value="DUF3054"/>
</dbReference>
<evidence type="ECO:0000313" key="2">
    <source>
        <dbReference type="EMBL" id="TDS80221.1"/>
    </source>
</evidence>
<accession>A0A4R7FR04</accession>
<name>A0A4R7FR04_9MICO</name>
<keyword evidence="1" id="KW-1133">Transmembrane helix</keyword>
<comment type="caution">
    <text evidence="2">The sequence shown here is derived from an EMBL/GenBank/DDBJ whole genome shotgun (WGS) entry which is preliminary data.</text>
</comment>
<dbReference type="Proteomes" id="UP000295344">
    <property type="component" value="Unassembled WGS sequence"/>
</dbReference>
<organism evidence="2 3">
    <name type="scientific">Amnibacterium kyonggiense</name>
    <dbReference type="NCBI Taxonomy" id="595671"/>
    <lineage>
        <taxon>Bacteria</taxon>
        <taxon>Bacillati</taxon>
        <taxon>Actinomycetota</taxon>
        <taxon>Actinomycetes</taxon>
        <taxon>Micrococcales</taxon>
        <taxon>Microbacteriaceae</taxon>
        <taxon>Amnibacterium</taxon>
    </lineage>
</organism>
<dbReference type="AlphaFoldDB" id="A0A4R7FR04"/>
<feature type="transmembrane region" description="Helical" evidence="1">
    <location>
        <begin position="57"/>
        <end position="77"/>
    </location>
</feature>